<dbReference type="CDD" id="cd04645">
    <property type="entry name" value="LbH_gamma_CA_like"/>
    <property type="match status" value="1"/>
</dbReference>
<dbReference type="AlphaFoldDB" id="A0A833LWG0"/>
<dbReference type="InterPro" id="IPR001451">
    <property type="entry name" value="Hexapep"/>
</dbReference>
<dbReference type="InterPro" id="IPR047324">
    <property type="entry name" value="LbH_gamma_CA-like"/>
</dbReference>
<sequence>MSKGFSLEDSPNHRCVNAQPDSVFLHPSSSVIGNVTLGEHCSIWPSTVLRADLGAIEIGRGVNIQDGSILHTDSGGRLTIGDYTLVGHKVMLHGCSIGRACLVGIGTIVLDGAQIGDGAMITAGCLIRGGMKIPPFALVVAKDGDVKVYENKARTLLTVMGSLEYIRLARRYEKGEFGPVSSEEHNASEVEARRILKEMFDRDFK</sequence>
<organism evidence="1 2">
    <name type="scientific">Leptonema illini</name>
    <dbReference type="NCBI Taxonomy" id="183"/>
    <lineage>
        <taxon>Bacteria</taxon>
        <taxon>Pseudomonadati</taxon>
        <taxon>Spirochaetota</taxon>
        <taxon>Spirochaetia</taxon>
        <taxon>Leptospirales</taxon>
        <taxon>Leptospiraceae</taxon>
        <taxon>Leptonema</taxon>
    </lineage>
</organism>
<gene>
    <name evidence="1" type="ORF">F9K24_20565</name>
</gene>
<dbReference type="PANTHER" id="PTHR13061:SF29">
    <property type="entry name" value="GAMMA CARBONIC ANHYDRASE-LIKE 1, MITOCHONDRIAL-RELATED"/>
    <property type="match status" value="1"/>
</dbReference>
<dbReference type="InterPro" id="IPR011004">
    <property type="entry name" value="Trimer_LpxA-like_sf"/>
</dbReference>
<dbReference type="Pfam" id="PF00132">
    <property type="entry name" value="Hexapep"/>
    <property type="match status" value="1"/>
</dbReference>
<comment type="caution">
    <text evidence="1">The sequence shown here is derived from an EMBL/GenBank/DDBJ whole genome shotgun (WGS) entry which is preliminary data.</text>
</comment>
<evidence type="ECO:0000313" key="2">
    <source>
        <dbReference type="Proteomes" id="UP000460298"/>
    </source>
</evidence>
<dbReference type="Proteomes" id="UP000460298">
    <property type="component" value="Unassembled WGS sequence"/>
</dbReference>
<evidence type="ECO:0000313" key="1">
    <source>
        <dbReference type="EMBL" id="KAB2929210.1"/>
    </source>
</evidence>
<proteinExistence type="predicted"/>
<dbReference type="PANTHER" id="PTHR13061">
    <property type="entry name" value="DYNACTIN SUBUNIT P25"/>
    <property type="match status" value="1"/>
</dbReference>
<dbReference type="EMBL" id="WBUI01000035">
    <property type="protein sequence ID" value="KAB2929210.1"/>
    <property type="molecule type" value="Genomic_DNA"/>
</dbReference>
<dbReference type="SUPFAM" id="SSF51161">
    <property type="entry name" value="Trimeric LpxA-like enzymes"/>
    <property type="match status" value="1"/>
</dbReference>
<reference evidence="1 2" key="1">
    <citation type="submission" date="2019-10" db="EMBL/GenBank/DDBJ databases">
        <title>Extracellular Electron Transfer in a Candidatus Methanoperedens spp. Enrichment Culture.</title>
        <authorList>
            <person name="Berger S."/>
            <person name="Rangel Shaw D."/>
            <person name="Berben T."/>
            <person name="In 'T Zandt M."/>
            <person name="Frank J."/>
            <person name="Reimann J."/>
            <person name="Jetten M.S.M."/>
            <person name="Welte C.U."/>
        </authorList>
    </citation>
    <scope>NUCLEOTIDE SEQUENCE [LARGE SCALE GENOMIC DNA]</scope>
    <source>
        <strain evidence="1">SB12</strain>
    </source>
</reference>
<accession>A0A833LWG0</accession>
<dbReference type="OrthoDB" id="9803036at2"/>
<protein>
    <submittedName>
        <fullName evidence="1">Gamma carbonic anhydrase family protein</fullName>
    </submittedName>
</protein>
<dbReference type="InterPro" id="IPR050484">
    <property type="entry name" value="Transf_Hexapept/Carb_Anhydrase"/>
</dbReference>
<name>A0A833LWG0_9LEPT</name>
<dbReference type="Gene3D" id="2.160.10.10">
    <property type="entry name" value="Hexapeptide repeat proteins"/>
    <property type="match status" value="1"/>
</dbReference>
<dbReference type="RefSeq" id="WP_002769318.1">
    <property type="nucleotide sequence ID" value="NZ_JQDG01000009.1"/>
</dbReference>